<comment type="caution">
    <text evidence="1">The sequence shown here is derived from an EMBL/GenBank/DDBJ whole genome shotgun (WGS) entry which is preliminary data.</text>
</comment>
<evidence type="ECO:0000313" key="2">
    <source>
        <dbReference type="Proteomes" id="UP000316580"/>
    </source>
</evidence>
<dbReference type="GO" id="GO:0004519">
    <property type="term" value="F:endonuclease activity"/>
    <property type="evidence" value="ECO:0007669"/>
    <property type="project" value="UniProtKB-KW"/>
</dbReference>
<name>A0A660A8U4_STRPY</name>
<proteinExistence type="predicted"/>
<keyword evidence="1" id="KW-0255">Endonuclease</keyword>
<keyword evidence="1" id="KW-0540">Nuclease</keyword>
<organism evidence="1 2">
    <name type="scientific">Streptococcus pyogenes</name>
    <dbReference type="NCBI Taxonomy" id="1314"/>
    <lineage>
        <taxon>Bacteria</taxon>
        <taxon>Bacillati</taxon>
        <taxon>Bacillota</taxon>
        <taxon>Bacilli</taxon>
        <taxon>Lactobacillales</taxon>
        <taxon>Streptococcaceae</taxon>
        <taxon>Streptococcus</taxon>
    </lineage>
</organism>
<evidence type="ECO:0000313" key="1">
    <source>
        <dbReference type="EMBL" id="TNY48545.1"/>
    </source>
</evidence>
<protein>
    <submittedName>
        <fullName evidence="1">CRISPR-associated helicase/endonuclease Cas3</fullName>
    </submittedName>
</protein>
<dbReference type="CDD" id="cd17930">
    <property type="entry name" value="DEXHc_cas3"/>
    <property type="match status" value="1"/>
</dbReference>
<feature type="non-terminal residue" evidence="1">
    <location>
        <position position="138"/>
    </location>
</feature>
<gene>
    <name evidence="1" type="ORF">FGO82_00990</name>
</gene>
<feature type="non-terminal residue" evidence="1">
    <location>
        <position position="1"/>
    </location>
</feature>
<reference evidence="1 2" key="1">
    <citation type="submission" date="2019-05" db="EMBL/GenBank/DDBJ databases">
        <title>Novel genomic isolates of S.pyogenes and S.dysgalactiae subsp. equisimilis associated to necrotising fasciitis (NSTI).</title>
        <authorList>
            <person name="Barrantes I."/>
        </authorList>
    </citation>
    <scope>NUCLEOTIDE SEQUENCE [LARGE SCALE GENOMIC DNA]</scope>
    <source>
        <strain evidence="1 2">SPY6028</strain>
    </source>
</reference>
<dbReference type="AlphaFoldDB" id="A0A660A8U4"/>
<dbReference type="InterPro" id="IPR027417">
    <property type="entry name" value="P-loop_NTPase"/>
</dbReference>
<dbReference type="EMBL" id="VCID01000234">
    <property type="protein sequence ID" value="TNY48545.1"/>
    <property type="molecule type" value="Genomic_DNA"/>
</dbReference>
<keyword evidence="1" id="KW-0378">Hydrolase</keyword>
<dbReference type="SUPFAM" id="SSF52540">
    <property type="entry name" value="P-loop containing nucleoside triphosphate hydrolases"/>
    <property type="match status" value="1"/>
</dbReference>
<dbReference type="Proteomes" id="UP000316580">
    <property type="component" value="Unassembled WGS sequence"/>
</dbReference>
<sequence length="138" mass="15685">LVHHDKSRFFYITPFLSVLEQNASEIRKVTGDLGVLEHHSNMVKQANEDDDKDSLLSAYLIDSWDSQVVLTSMVQFFQTLFKTKSANLRRFSSLINSVVILDEVQSLPIEVTTLFNLTMNFLNKVMDTSIVLCTATQP</sequence>
<dbReference type="Gene3D" id="3.40.50.300">
    <property type="entry name" value="P-loop containing nucleotide triphosphate hydrolases"/>
    <property type="match status" value="1"/>
</dbReference>
<accession>A0A660A8U4</accession>